<dbReference type="Proteomes" id="UP001058860">
    <property type="component" value="Chromosome"/>
</dbReference>
<keyword evidence="2" id="KW-1185">Reference proteome</keyword>
<sequence length="158" mass="17951">MPTLMDRRGNYDSGDDFVLEYGELRFTFNERDFSERCEQAGLKLGFVGGRLDDHELEDLVNLAVNGEIQDPASALGEHVNDCWPELCGPAERSLVHWLRRLVFRSAWLDQRVKEGELDVVLDPAELRFSYVQPDRGGAPIELAPEPSWGRVAYSRARS</sequence>
<reference evidence="2" key="1">
    <citation type="submission" date="2021-11" db="EMBL/GenBank/DDBJ databases">
        <title>Cultivation dependent microbiological survey of springs from the worlds oldest radium mine currently devoted to the extraction of radon-saturated water.</title>
        <authorList>
            <person name="Kapinusova G."/>
            <person name="Smrhova T."/>
            <person name="Strejcek M."/>
            <person name="Suman J."/>
            <person name="Jani K."/>
            <person name="Pajer P."/>
            <person name="Uhlik O."/>
        </authorList>
    </citation>
    <scope>NUCLEOTIDE SEQUENCE [LARGE SCALE GENOMIC DNA]</scope>
    <source>
        <strain evidence="2">J379</strain>
    </source>
</reference>
<accession>A0ABY5PC08</accession>
<proteinExistence type="predicted"/>
<evidence type="ECO:0000313" key="2">
    <source>
        <dbReference type="Proteomes" id="UP001058860"/>
    </source>
</evidence>
<gene>
    <name evidence="1" type="ORF">LRS13_14980</name>
</gene>
<organism evidence="1 2">
    <name type="scientific">Svornostia abyssi</name>
    <dbReference type="NCBI Taxonomy" id="2898438"/>
    <lineage>
        <taxon>Bacteria</taxon>
        <taxon>Bacillati</taxon>
        <taxon>Actinomycetota</taxon>
        <taxon>Thermoleophilia</taxon>
        <taxon>Solirubrobacterales</taxon>
        <taxon>Baekduiaceae</taxon>
        <taxon>Svornostia</taxon>
    </lineage>
</organism>
<dbReference type="RefSeq" id="WP_353862556.1">
    <property type="nucleotide sequence ID" value="NZ_CP088295.1"/>
</dbReference>
<evidence type="ECO:0000313" key="1">
    <source>
        <dbReference type="EMBL" id="UUY02017.1"/>
    </source>
</evidence>
<protein>
    <submittedName>
        <fullName evidence="1">Uncharacterized protein</fullName>
    </submittedName>
</protein>
<name>A0ABY5PC08_9ACTN</name>
<dbReference type="EMBL" id="CP088295">
    <property type="protein sequence ID" value="UUY02017.1"/>
    <property type="molecule type" value="Genomic_DNA"/>
</dbReference>